<sequence>MLDPILVARFILADHYSDIYISEANFLNSSFRTRKLQQGRLLHLQAAEEKAMVEVYLTEAGEENKTNAYYLVEPVDVL</sequence>
<gene>
    <name evidence="1" type="ORF">FCALED_LOCUS556</name>
</gene>
<dbReference type="AlphaFoldDB" id="A0A9N8V7T9"/>
<name>A0A9N8V7T9_9GLOM</name>
<evidence type="ECO:0000313" key="2">
    <source>
        <dbReference type="Proteomes" id="UP000789570"/>
    </source>
</evidence>
<protein>
    <submittedName>
        <fullName evidence="1">9842_t:CDS:1</fullName>
    </submittedName>
</protein>
<organism evidence="1 2">
    <name type="scientific">Funneliformis caledonium</name>
    <dbReference type="NCBI Taxonomy" id="1117310"/>
    <lineage>
        <taxon>Eukaryota</taxon>
        <taxon>Fungi</taxon>
        <taxon>Fungi incertae sedis</taxon>
        <taxon>Mucoromycota</taxon>
        <taxon>Glomeromycotina</taxon>
        <taxon>Glomeromycetes</taxon>
        <taxon>Glomerales</taxon>
        <taxon>Glomeraceae</taxon>
        <taxon>Funneliformis</taxon>
    </lineage>
</organism>
<comment type="caution">
    <text evidence="1">The sequence shown here is derived from an EMBL/GenBank/DDBJ whole genome shotgun (WGS) entry which is preliminary data.</text>
</comment>
<reference evidence="1" key="1">
    <citation type="submission" date="2021-06" db="EMBL/GenBank/DDBJ databases">
        <authorList>
            <person name="Kallberg Y."/>
            <person name="Tangrot J."/>
            <person name="Rosling A."/>
        </authorList>
    </citation>
    <scope>NUCLEOTIDE SEQUENCE</scope>
    <source>
        <strain evidence="1">UK204</strain>
    </source>
</reference>
<evidence type="ECO:0000313" key="1">
    <source>
        <dbReference type="EMBL" id="CAG8441308.1"/>
    </source>
</evidence>
<proteinExistence type="predicted"/>
<dbReference type="Proteomes" id="UP000789570">
    <property type="component" value="Unassembled WGS sequence"/>
</dbReference>
<dbReference type="EMBL" id="CAJVPQ010000055">
    <property type="protein sequence ID" value="CAG8441308.1"/>
    <property type="molecule type" value="Genomic_DNA"/>
</dbReference>
<accession>A0A9N8V7T9</accession>
<keyword evidence="2" id="KW-1185">Reference proteome</keyword>